<dbReference type="OrthoDB" id="619536at2759"/>
<accession>T1K3A6</accession>
<dbReference type="EnsemblMetazoa" id="tetur04g07980.1">
    <property type="protein sequence ID" value="tetur04g07980.1"/>
    <property type="gene ID" value="tetur04g07980"/>
</dbReference>
<dbReference type="PANTHER" id="PTHR15430:SF1">
    <property type="entry name" value="GLOMULIN"/>
    <property type="match status" value="1"/>
</dbReference>
<evidence type="ECO:0000313" key="1">
    <source>
        <dbReference type="EnsemblMetazoa" id="tetur04g07980.1"/>
    </source>
</evidence>
<dbReference type="Proteomes" id="UP000015104">
    <property type="component" value="Unassembled WGS sequence"/>
</dbReference>
<sequence>MTQIGSSKSPLEYLTDVVEYRCDHKKPDYENVELIRKNISLVKQQLINSNLSVIEREKLIVILLGLLYHPFLKLDLRPIKQHVDLSDEESILEGEDDDFESNVNLLTVHSIIQMIAGLNKNLYTLIDSIPSLMKTRERMFLEMDLSYKTMLYSISVISYVGYGLEKTIPDNCHFYPNVFSGQYILIRHLPILHLLLSRKDDYANEKGLVLSSKLFKRINPGSLDVAVLDLLGASPIDSALMKIMKYSCDRNARSNAFEAFKLLINCFKLPARCQFLLKILANPAQEQGAQRLVLTIYKDLFVYEKDWKPLIGNTMLQIIRKSFELSLPNGVNTDLAENYDSICTILNFIRYLLLRDKYDRNETKIWNIIDSLRKDSIDLIWQAVQISRDIYKARLHELEQPESRSKEDRNCNDVFKVEIFNDDETEVTPQLTEEQEKESLTCGLINFELLESLIRRIDDIIAEAR</sequence>
<evidence type="ECO:0000313" key="2">
    <source>
        <dbReference type="Proteomes" id="UP000015104"/>
    </source>
</evidence>
<dbReference type="AlphaFoldDB" id="T1K3A6"/>
<reference evidence="1" key="2">
    <citation type="submission" date="2015-06" db="UniProtKB">
        <authorList>
            <consortium name="EnsemblMetazoa"/>
        </authorList>
    </citation>
    <scope>IDENTIFICATION</scope>
</reference>
<protein>
    <submittedName>
        <fullName evidence="1">Uncharacterized protein</fullName>
    </submittedName>
</protein>
<dbReference type="HOGENOM" id="CLU_588404_0_0_1"/>
<dbReference type="GO" id="GO:0055105">
    <property type="term" value="F:ubiquitin-protein transferase inhibitor activity"/>
    <property type="evidence" value="ECO:0007669"/>
    <property type="project" value="TreeGrafter"/>
</dbReference>
<keyword evidence="2" id="KW-1185">Reference proteome</keyword>
<proteinExistence type="predicted"/>
<dbReference type="STRING" id="32264.T1K3A6"/>
<dbReference type="OMA" id="QYILIRH"/>
<dbReference type="PANTHER" id="PTHR15430">
    <property type="entry name" value="GLOMULIN"/>
    <property type="match status" value="1"/>
</dbReference>
<dbReference type="KEGG" id="tut:107359916"/>
<gene>
    <name evidence="1" type="primary">107359916</name>
</gene>
<dbReference type="InterPro" id="IPR019516">
    <property type="entry name" value="Glomulin/ALF4"/>
</dbReference>
<reference evidence="2" key="1">
    <citation type="submission" date="2011-08" db="EMBL/GenBank/DDBJ databases">
        <authorList>
            <person name="Rombauts S."/>
        </authorList>
    </citation>
    <scope>NUCLEOTIDE SEQUENCE</scope>
    <source>
        <strain evidence="2">London</strain>
    </source>
</reference>
<dbReference type="EMBL" id="CAEY01001378">
    <property type="status" value="NOT_ANNOTATED_CDS"/>
    <property type="molecule type" value="Genomic_DNA"/>
</dbReference>
<name>T1K3A6_TETUR</name>
<dbReference type="GO" id="GO:0005737">
    <property type="term" value="C:cytoplasm"/>
    <property type="evidence" value="ECO:0007669"/>
    <property type="project" value="TreeGrafter"/>
</dbReference>
<organism evidence="1 2">
    <name type="scientific">Tetranychus urticae</name>
    <name type="common">Two-spotted spider mite</name>
    <dbReference type="NCBI Taxonomy" id="32264"/>
    <lineage>
        <taxon>Eukaryota</taxon>
        <taxon>Metazoa</taxon>
        <taxon>Ecdysozoa</taxon>
        <taxon>Arthropoda</taxon>
        <taxon>Chelicerata</taxon>
        <taxon>Arachnida</taxon>
        <taxon>Acari</taxon>
        <taxon>Acariformes</taxon>
        <taxon>Trombidiformes</taxon>
        <taxon>Prostigmata</taxon>
        <taxon>Eleutherengona</taxon>
        <taxon>Raphignathae</taxon>
        <taxon>Tetranychoidea</taxon>
        <taxon>Tetranychidae</taxon>
        <taxon>Tetranychus</taxon>
    </lineage>
</organism>